<sequence length="112" mass="11205">MGPSSGDSIHSASADVSGDPASPGCLPTMYSSCALSRPRIAASVSSLLATTCSMYRMASLPMLRTRNSFRYSSSICRSLLGTSGTMVMARACTLAAGPRGGMGCGGASAGAL</sequence>
<evidence type="ECO:0000313" key="2">
    <source>
        <dbReference type="EMBL" id="ACR36677.1"/>
    </source>
</evidence>
<protein>
    <submittedName>
        <fullName evidence="2">Uncharacterized protein</fullName>
    </submittedName>
</protein>
<evidence type="ECO:0000256" key="1">
    <source>
        <dbReference type="SAM" id="MobiDB-lite"/>
    </source>
</evidence>
<feature type="compositionally biased region" description="Polar residues" evidence="1">
    <location>
        <begin position="1"/>
        <end position="11"/>
    </location>
</feature>
<accession>C4J677</accession>
<dbReference type="EMBL" id="BT086324">
    <property type="protein sequence ID" value="ACR36677.1"/>
    <property type="molecule type" value="mRNA"/>
</dbReference>
<proteinExistence type="evidence at transcript level"/>
<feature type="region of interest" description="Disordered" evidence="1">
    <location>
        <begin position="1"/>
        <end position="22"/>
    </location>
</feature>
<organism evidence="2">
    <name type="scientific">Zea mays</name>
    <name type="common">Maize</name>
    <dbReference type="NCBI Taxonomy" id="4577"/>
    <lineage>
        <taxon>Eukaryota</taxon>
        <taxon>Viridiplantae</taxon>
        <taxon>Streptophyta</taxon>
        <taxon>Embryophyta</taxon>
        <taxon>Tracheophyta</taxon>
        <taxon>Spermatophyta</taxon>
        <taxon>Magnoliopsida</taxon>
        <taxon>Liliopsida</taxon>
        <taxon>Poales</taxon>
        <taxon>Poaceae</taxon>
        <taxon>PACMAD clade</taxon>
        <taxon>Panicoideae</taxon>
        <taxon>Andropogonodae</taxon>
        <taxon>Andropogoneae</taxon>
        <taxon>Tripsacinae</taxon>
        <taxon>Zea</taxon>
    </lineage>
</organism>
<reference evidence="2" key="2">
    <citation type="submission" date="2012-06" db="EMBL/GenBank/DDBJ databases">
        <authorList>
            <person name="Yu Y."/>
            <person name="Currie J."/>
            <person name="Lomeli R."/>
            <person name="Angelova A."/>
            <person name="Collura K."/>
            <person name="Wissotski M."/>
            <person name="Campos D."/>
            <person name="Kudrna D."/>
            <person name="Golser W."/>
            <person name="Ashely E."/>
            <person name="Descour A."/>
            <person name="Fernandes J."/>
            <person name="Soderlund C."/>
            <person name="Walbot V."/>
        </authorList>
    </citation>
    <scope>NUCLEOTIDE SEQUENCE</scope>
    <source>
        <strain evidence="2">B73</strain>
    </source>
</reference>
<dbReference type="AlphaFoldDB" id="C4J677"/>
<name>C4J677_MAIZE</name>
<reference evidence="2" key="1">
    <citation type="journal article" date="2009" name="PLoS Genet.">
        <title>Sequencing, mapping, and analysis of 27,455 maize full-length cDNAs.</title>
        <authorList>
            <person name="Soderlund C."/>
            <person name="Descour A."/>
            <person name="Kudrna D."/>
            <person name="Bomhoff M."/>
            <person name="Boyd L."/>
            <person name="Currie J."/>
            <person name="Angelova A."/>
            <person name="Collura K."/>
            <person name="Wissotski M."/>
            <person name="Ashley E."/>
            <person name="Morrow D."/>
            <person name="Fernandes J."/>
            <person name="Walbot V."/>
            <person name="Yu Y."/>
        </authorList>
    </citation>
    <scope>NUCLEOTIDE SEQUENCE</scope>
    <source>
        <strain evidence="2">B73</strain>
    </source>
</reference>